<keyword evidence="2" id="KW-1185">Reference proteome</keyword>
<organism evidence="1 2">
    <name type="scientific">Ciona intestinalis</name>
    <name type="common">Transparent sea squirt</name>
    <name type="synonym">Ascidia intestinalis</name>
    <dbReference type="NCBI Taxonomy" id="7719"/>
    <lineage>
        <taxon>Eukaryota</taxon>
        <taxon>Metazoa</taxon>
        <taxon>Chordata</taxon>
        <taxon>Tunicata</taxon>
        <taxon>Ascidiacea</taxon>
        <taxon>Phlebobranchia</taxon>
        <taxon>Cionidae</taxon>
        <taxon>Ciona</taxon>
    </lineage>
</organism>
<evidence type="ECO:0000313" key="1">
    <source>
        <dbReference type="Ensembl" id="ENSCINP00000031936.1"/>
    </source>
</evidence>
<proteinExistence type="predicted"/>
<reference evidence="2" key="1">
    <citation type="journal article" date="2002" name="Science">
        <title>The draft genome of Ciona intestinalis: insights into chordate and vertebrate origins.</title>
        <authorList>
            <person name="Dehal P."/>
            <person name="Satou Y."/>
            <person name="Campbell R.K."/>
            <person name="Chapman J."/>
            <person name="Degnan B."/>
            <person name="De Tomaso A."/>
            <person name="Davidson B."/>
            <person name="Di Gregorio A."/>
            <person name="Gelpke M."/>
            <person name="Goodstein D.M."/>
            <person name="Harafuji N."/>
            <person name="Hastings K.E."/>
            <person name="Ho I."/>
            <person name="Hotta K."/>
            <person name="Huang W."/>
            <person name="Kawashima T."/>
            <person name="Lemaire P."/>
            <person name="Martinez D."/>
            <person name="Meinertzhagen I.A."/>
            <person name="Necula S."/>
            <person name="Nonaka M."/>
            <person name="Putnam N."/>
            <person name="Rash S."/>
            <person name="Saiga H."/>
            <person name="Satake M."/>
            <person name="Terry A."/>
            <person name="Yamada L."/>
            <person name="Wang H.G."/>
            <person name="Awazu S."/>
            <person name="Azumi K."/>
            <person name="Boore J."/>
            <person name="Branno M."/>
            <person name="Chin-Bow S."/>
            <person name="DeSantis R."/>
            <person name="Doyle S."/>
            <person name="Francino P."/>
            <person name="Keys D.N."/>
            <person name="Haga S."/>
            <person name="Hayashi H."/>
            <person name="Hino K."/>
            <person name="Imai K.S."/>
            <person name="Inaba K."/>
            <person name="Kano S."/>
            <person name="Kobayashi K."/>
            <person name="Kobayashi M."/>
            <person name="Lee B.I."/>
            <person name="Makabe K.W."/>
            <person name="Manohar C."/>
            <person name="Matassi G."/>
            <person name="Medina M."/>
            <person name="Mochizuki Y."/>
            <person name="Mount S."/>
            <person name="Morishita T."/>
            <person name="Miura S."/>
            <person name="Nakayama A."/>
            <person name="Nishizaka S."/>
            <person name="Nomoto H."/>
            <person name="Ohta F."/>
            <person name="Oishi K."/>
            <person name="Rigoutsos I."/>
            <person name="Sano M."/>
            <person name="Sasaki A."/>
            <person name="Sasakura Y."/>
            <person name="Shoguchi E."/>
            <person name="Shin-i T."/>
            <person name="Spagnuolo A."/>
            <person name="Stainier D."/>
            <person name="Suzuki M.M."/>
            <person name="Tassy O."/>
            <person name="Takatori N."/>
            <person name="Tokuoka M."/>
            <person name="Yagi K."/>
            <person name="Yoshizaki F."/>
            <person name="Wada S."/>
            <person name="Zhang C."/>
            <person name="Hyatt P.D."/>
            <person name="Larimer F."/>
            <person name="Detter C."/>
            <person name="Doggett N."/>
            <person name="Glavina T."/>
            <person name="Hawkins T."/>
            <person name="Richardson P."/>
            <person name="Lucas S."/>
            <person name="Kohara Y."/>
            <person name="Levine M."/>
            <person name="Satoh N."/>
            <person name="Rokhsar D.S."/>
        </authorList>
    </citation>
    <scope>NUCLEOTIDE SEQUENCE [LARGE SCALE GENOMIC DNA]</scope>
</reference>
<dbReference type="Proteomes" id="UP000008144">
    <property type="component" value="Unassembled WGS sequence"/>
</dbReference>
<dbReference type="InParanoid" id="H2XQK2"/>
<protein>
    <submittedName>
        <fullName evidence="1">Uncharacterized protein</fullName>
    </submittedName>
</protein>
<dbReference type="AlphaFoldDB" id="H2XQK2"/>
<sequence>MVQKRTLIEMQIVMMEKVSSILLLLKIKRSILNLWKKILKRTKCKKWFSIRLVQNIKYLKSLKKKLLKIISQTAKFW</sequence>
<dbReference type="HOGENOM" id="CLU_2637343_0_0_1"/>
<accession>H2XQK2</accession>
<reference evidence="1" key="3">
    <citation type="submission" date="2025-09" db="UniProtKB">
        <authorList>
            <consortium name="Ensembl"/>
        </authorList>
    </citation>
    <scope>IDENTIFICATION</scope>
</reference>
<evidence type="ECO:0000313" key="2">
    <source>
        <dbReference type="Proteomes" id="UP000008144"/>
    </source>
</evidence>
<reference evidence="1" key="2">
    <citation type="submission" date="2025-08" db="UniProtKB">
        <authorList>
            <consortium name="Ensembl"/>
        </authorList>
    </citation>
    <scope>IDENTIFICATION</scope>
</reference>
<dbReference type="Ensembl" id="ENSCINT00000031789.1">
    <property type="protein sequence ID" value="ENSCINP00000031936.1"/>
    <property type="gene ID" value="ENSCING00000020091.1"/>
</dbReference>
<name>H2XQK2_CIOIN</name>